<dbReference type="EMBL" id="CACVBS010000068">
    <property type="protein sequence ID" value="CAA7268545.1"/>
    <property type="molecule type" value="Genomic_DNA"/>
</dbReference>
<sequence>MFRTLPELGIECARKQRLVSHYERGSGALELSEARDVNLPTIFSPPPFTPPSALPSSGAVPLPPSLPLSPFPFSYSAPSTSTCRTLCPARSRSHSIVRMHIVLRPQATTATPSSRLVVLLYRHSPSSSNINRLRDEIDR</sequence>
<organism evidence="1 2">
    <name type="scientific">Cyclocybe aegerita</name>
    <name type="common">Black poplar mushroom</name>
    <name type="synonym">Agrocybe aegerita</name>
    <dbReference type="NCBI Taxonomy" id="1973307"/>
    <lineage>
        <taxon>Eukaryota</taxon>
        <taxon>Fungi</taxon>
        <taxon>Dikarya</taxon>
        <taxon>Basidiomycota</taxon>
        <taxon>Agaricomycotina</taxon>
        <taxon>Agaricomycetes</taxon>
        <taxon>Agaricomycetidae</taxon>
        <taxon>Agaricales</taxon>
        <taxon>Agaricineae</taxon>
        <taxon>Bolbitiaceae</taxon>
        <taxon>Cyclocybe</taxon>
    </lineage>
</organism>
<dbReference type="AlphaFoldDB" id="A0A8S0W3C3"/>
<comment type="caution">
    <text evidence="1">The sequence shown here is derived from an EMBL/GenBank/DDBJ whole genome shotgun (WGS) entry which is preliminary data.</text>
</comment>
<accession>A0A8S0W3C3</accession>
<evidence type="ECO:0000313" key="1">
    <source>
        <dbReference type="EMBL" id="CAA7268545.1"/>
    </source>
</evidence>
<reference evidence="1 2" key="1">
    <citation type="submission" date="2020-01" db="EMBL/GenBank/DDBJ databases">
        <authorList>
            <person name="Gupta K D."/>
        </authorList>
    </citation>
    <scope>NUCLEOTIDE SEQUENCE [LARGE SCALE GENOMIC DNA]</scope>
</reference>
<protein>
    <submittedName>
        <fullName evidence="1">Uncharacterized protein</fullName>
    </submittedName>
</protein>
<keyword evidence="2" id="KW-1185">Reference proteome</keyword>
<name>A0A8S0W3C3_CYCAE</name>
<proteinExistence type="predicted"/>
<evidence type="ECO:0000313" key="2">
    <source>
        <dbReference type="Proteomes" id="UP000467700"/>
    </source>
</evidence>
<gene>
    <name evidence="1" type="ORF">AAE3_LOCUS10825</name>
</gene>
<dbReference type="Proteomes" id="UP000467700">
    <property type="component" value="Unassembled WGS sequence"/>
</dbReference>